<proteinExistence type="predicted"/>
<evidence type="ECO:0000313" key="2">
    <source>
        <dbReference type="EMBL" id="CAL8131937.1"/>
    </source>
</evidence>
<protein>
    <submittedName>
        <fullName evidence="2">Uncharacterized protein</fullName>
    </submittedName>
</protein>
<comment type="caution">
    <text evidence="2">The sequence shown here is derived from an EMBL/GenBank/DDBJ whole genome shotgun (WGS) entry which is preliminary data.</text>
</comment>
<sequence>MARSLAERGCRTYDDFDELIINSNDFDLQALQQGLLSRLRGDAVTTLELPVVASPATGRVHHAMYPDIEDHLRDGHFYHCNREQQQEQENGGVKRQQLENGGEQQQEQEDGDLPAPTKERTWSRLYSYSSKRRRGNPSLIGMMTLTPQRRRRMCREPGTHQGDDGEDATDST</sequence>
<evidence type="ECO:0000256" key="1">
    <source>
        <dbReference type="SAM" id="MobiDB-lite"/>
    </source>
</evidence>
<accession>A0ABP1RNS6</accession>
<dbReference type="Proteomes" id="UP001642540">
    <property type="component" value="Unassembled WGS sequence"/>
</dbReference>
<reference evidence="2 3" key="1">
    <citation type="submission" date="2024-08" db="EMBL/GenBank/DDBJ databases">
        <authorList>
            <person name="Cucini C."/>
            <person name="Frati F."/>
        </authorList>
    </citation>
    <scope>NUCLEOTIDE SEQUENCE [LARGE SCALE GENOMIC DNA]</scope>
</reference>
<feature type="compositionally biased region" description="Basic and acidic residues" evidence="1">
    <location>
        <begin position="154"/>
        <end position="163"/>
    </location>
</feature>
<keyword evidence="3" id="KW-1185">Reference proteome</keyword>
<organism evidence="2 3">
    <name type="scientific">Orchesella dallaii</name>
    <dbReference type="NCBI Taxonomy" id="48710"/>
    <lineage>
        <taxon>Eukaryota</taxon>
        <taxon>Metazoa</taxon>
        <taxon>Ecdysozoa</taxon>
        <taxon>Arthropoda</taxon>
        <taxon>Hexapoda</taxon>
        <taxon>Collembola</taxon>
        <taxon>Entomobryomorpha</taxon>
        <taxon>Entomobryoidea</taxon>
        <taxon>Orchesellidae</taxon>
        <taxon>Orchesellinae</taxon>
        <taxon>Orchesella</taxon>
    </lineage>
</organism>
<dbReference type="EMBL" id="CAXLJM020000091">
    <property type="protein sequence ID" value="CAL8131937.1"/>
    <property type="molecule type" value="Genomic_DNA"/>
</dbReference>
<gene>
    <name evidence="2" type="ORF">ODALV1_LOCUS24397</name>
</gene>
<evidence type="ECO:0000313" key="3">
    <source>
        <dbReference type="Proteomes" id="UP001642540"/>
    </source>
</evidence>
<feature type="region of interest" description="Disordered" evidence="1">
    <location>
        <begin position="82"/>
        <end position="172"/>
    </location>
</feature>
<name>A0ABP1RNS6_9HEXA</name>